<feature type="region of interest" description="Disordered" evidence="1">
    <location>
        <begin position="1"/>
        <end position="26"/>
    </location>
</feature>
<accession>A0AAE0YK19</accession>
<gene>
    <name evidence="2" type="ORF">RRG08_011663</name>
</gene>
<dbReference type="Proteomes" id="UP001283361">
    <property type="component" value="Unassembled WGS sequence"/>
</dbReference>
<protein>
    <submittedName>
        <fullName evidence="2">Uncharacterized protein</fullName>
    </submittedName>
</protein>
<sequence length="260" mass="29377">MSKAAHPKINLRRHYSGARHGKSCDSTGRNIKNCASRAVASGKAFIQSAQDLFEFCQNNLTIKPSETCMDHVMKKCIKKRTPEGESSAATYAGVIKTLATPRTPQKRAALQTLSQEKKVRRTLPLDVVEAQPHQKPNTLGNQAWKRKISQARAKKASMRQLTPRNVRKLGDVAVETCLRIYRTNIRYKLTALQRVTGFRLESETHVMHFVLCPKKKEKWHRLSCINGDCSKCSDRLRPFVTACRNNLDNPIMAQMGESCK</sequence>
<feature type="compositionally biased region" description="Basic residues" evidence="1">
    <location>
        <begin position="1"/>
        <end position="21"/>
    </location>
</feature>
<evidence type="ECO:0000313" key="2">
    <source>
        <dbReference type="EMBL" id="KAK3748581.1"/>
    </source>
</evidence>
<keyword evidence="3" id="KW-1185">Reference proteome</keyword>
<name>A0AAE0YK19_9GAST</name>
<evidence type="ECO:0000256" key="1">
    <source>
        <dbReference type="SAM" id="MobiDB-lite"/>
    </source>
</evidence>
<proteinExistence type="predicted"/>
<dbReference type="EMBL" id="JAWDGP010006009">
    <property type="protein sequence ID" value="KAK3748581.1"/>
    <property type="molecule type" value="Genomic_DNA"/>
</dbReference>
<dbReference type="AlphaFoldDB" id="A0AAE0YK19"/>
<comment type="caution">
    <text evidence="2">The sequence shown here is derived from an EMBL/GenBank/DDBJ whole genome shotgun (WGS) entry which is preliminary data.</text>
</comment>
<evidence type="ECO:0000313" key="3">
    <source>
        <dbReference type="Proteomes" id="UP001283361"/>
    </source>
</evidence>
<reference evidence="2" key="1">
    <citation type="journal article" date="2023" name="G3 (Bethesda)">
        <title>A reference genome for the long-term kleptoplast-retaining sea slug Elysia crispata morphotype clarki.</title>
        <authorList>
            <person name="Eastman K.E."/>
            <person name="Pendleton A.L."/>
            <person name="Shaikh M.A."/>
            <person name="Suttiyut T."/>
            <person name="Ogas R."/>
            <person name="Tomko P."/>
            <person name="Gavelis G."/>
            <person name="Widhalm J.R."/>
            <person name="Wisecaver J.H."/>
        </authorList>
    </citation>
    <scope>NUCLEOTIDE SEQUENCE</scope>
    <source>
        <strain evidence="2">ECLA1</strain>
    </source>
</reference>
<organism evidence="2 3">
    <name type="scientific">Elysia crispata</name>
    <name type="common">lettuce slug</name>
    <dbReference type="NCBI Taxonomy" id="231223"/>
    <lineage>
        <taxon>Eukaryota</taxon>
        <taxon>Metazoa</taxon>
        <taxon>Spiralia</taxon>
        <taxon>Lophotrochozoa</taxon>
        <taxon>Mollusca</taxon>
        <taxon>Gastropoda</taxon>
        <taxon>Heterobranchia</taxon>
        <taxon>Euthyneura</taxon>
        <taxon>Panpulmonata</taxon>
        <taxon>Sacoglossa</taxon>
        <taxon>Placobranchoidea</taxon>
        <taxon>Plakobranchidae</taxon>
        <taxon>Elysia</taxon>
    </lineage>
</organism>